<gene>
    <name evidence="3" type="ORF">SSPH_04025</name>
</gene>
<evidence type="ECO:0000313" key="3">
    <source>
        <dbReference type="EMBL" id="CVK21338.1"/>
    </source>
</evidence>
<evidence type="ECO:0000259" key="2">
    <source>
        <dbReference type="Pfam" id="PF20277"/>
    </source>
</evidence>
<evidence type="ECO:0008006" key="5">
    <source>
        <dbReference type="Google" id="ProtNLM"/>
    </source>
</evidence>
<dbReference type="EMBL" id="FCOW01000032">
    <property type="protein sequence ID" value="CVK21338.1"/>
    <property type="molecule type" value="Genomic_DNA"/>
</dbReference>
<dbReference type="Pfam" id="PF13391">
    <property type="entry name" value="HNH_2"/>
    <property type="match status" value="1"/>
</dbReference>
<dbReference type="Pfam" id="PF20277">
    <property type="entry name" value="CTD11"/>
    <property type="match status" value="1"/>
</dbReference>
<organism evidence="3 4">
    <name type="scientific">Sporomusa sphaeroides DSM 2875</name>
    <dbReference type="NCBI Taxonomy" id="1337886"/>
    <lineage>
        <taxon>Bacteria</taxon>
        <taxon>Bacillati</taxon>
        <taxon>Bacillota</taxon>
        <taxon>Negativicutes</taxon>
        <taxon>Selenomonadales</taxon>
        <taxon>Sporomusaceae</taxon>
        <taxon>Sporomusa</taxon>
    </lineage>
</organism>
<dbReference type="Proteomes" id="UP000245702">
    <property type="component" value="Unassembled WGS sequence"/>
</dbReference>
<protein>
    <recommendedName>
        <fullName evidence="5">HNH endonuclease</fullName>
    </recommendedName>
</protein>
<reference evidence="3 4" key="1">
    <citation type="submission" date="2016-01" db="EMBL/GenBank/DDBJ databases">
        <authorList>
            <person name="Brown R."/>
        </authorList>
    </citation>
    <scope>NUCLEOTIDE SEQUENCE [LARGE SCALE GENOMIC DNA]</scope>
    <source>
        <strain evidence="3">Sporomusa sphaeroides DSM 2875</strain>
    </source>
</reference>
<dbReference type="InterPro" id="IPR003615">
    <property type="entry name" value="HNH_nuc"/>
</dbReference>
<dbReference type="Gene3D" id="1.10.30.50">
    <property type="match status" value="1"/>
</dbReference>
<evidence type="ECO:0000313" key="4">
    <source>
        <dbReference type="Proteomes" id="UP000245702"/>
    </source>
</evidence>
<proteinExistence type="predicted"/>
<dbReference type="InterPro" id="IPR046921">
    <property type="entry name" value="ABC-3C_CTD11"/>
</dbReference>
<keyword evidence="4" id="KW-1185">Reference proteome</keyword>
<feature type="domain" description="HNH nuclease" evidence="1">
    <location>
        <begin position="27"/>
        <end position="94"/>
    </location>
</feature>
<feature type="domain" description="ABC-three component systems C-terminal" evidence="2">
    <location>
        <begin position="124"/>
        <end position="256"/>
    </location>
</feature>
<sequence length="257" mass="30576">MKFMQDNRREFSDNEKMILYNEVNGRCPICGDVLTHRKKNNQIHKTFEVAHIYPANPRPEEVVLLAQEQRLSSDVNDLKNVLAVCRKCHKIFDTPRTIDEYQKWFRLKQKLIQDTEVKSTYVIFNIEAEIREILEKLNTQSLESELVQLSYESLKVDQKTNDTLPFAIKRSIKRDVVDYFDYIRRLFIEIDKVTPYKFNTLAAQIKGFYYKCMQVNPNQEYVYNSLVDWIDEKTDSYSRKACEIVVAYFIQDCEVFS</sequence>
<comment type="caution">
    <text evidence="3">The sequence shown here is derived from an EMBL/GenBank/DDBJ whole genome shotgun (WGS) entry which is preliminary data.</text>
</comment>
<name>A0ABM9W863_9FIRM</name>
<accession>A0ABM9W863</accession>
<evidence type="ECO:0000259" key="1">
    <source>
        <dbReference type="Pfam" id="PF13391"/>
    </source>
</evidence>